<dbReference type="InterPro" id="IPR013087">
    <property type="entry name" value="Znf_C2H2_type"/>
</dbReference>
<dbReference type="STRING" id="70667.A0A183SPD8"/>
<proteinExistence type="predicted"/>
<dbReference type="InterPro" id="IPR036236">
    <property type="entry name" value="Znf_C2H2_sf"/>
</dbReference>
<dbReference type="SMART" id="SM00355">
    <property type="entry name" value="ZnF_C2H2"/>
    <property type="match status" value="2"/>
</dbReference>
<dbReference type="PROSITE" id="PS00028">
    <property type="entry name" value="ZINC_FINGER_C2H2_1"/>
    <property type="match status" value="2"/>
</dbReference>
<gene>
    <name evidence="3" type="ORF">SSLN_LOCUS6086</name>
</gene>
<reference evidence="5" key="1">
    <citation type="submission" date="2016-06" db="UniProtKB">
        <authorList>
            <consortium name="WormBaseParasite"/>
        </authorList>
    </citation>
    <scope>IDENTIFICATION</scope>
</reference>
<dbReference type="Proteomes" id="UP000275846">
    <property type="component" value="Unassembled WGS sequence"/>
</dbReference>
<feature type="domain" description="C2H2-type" evidence="2">
    <location>
        <begin position="52"/>
        <end position="79"/>
    </location>
</feature>
<dbReference type="OrthoDB" id="6321283at2759"/>
<dbReference type="SUPFAM" id="SSF57667">
    <property type="entry name" value="beta-beta-alpha zinc fingers"/>
    <property type="match status" value="1"/>
</dbReference>
<evidence type="ECO:0000259" key="2">
    <source>
        <dbReference type="PROSITE" id="PS50157"/>
    </source>
</evidence>
<dbReference type="GO" id="GO:0008270">
    <property type="term" value="F:zinc ion binding"/>
    <property type="evidence" value="ECO:0007669"/>
    <property type="project" value="UniProtKB-KW"/>
</dbReference>
<keyword evidence="1" id="KW-0862">Zinc</keyword>
<organism evidence="5">
    <name type="scientific">Schistocephalus solidus</name>
    <name type="common">Tapeworm</name>
    <dbReference type="NCBI Taxonomy" id="70667"/>
    <lineage>
        <taxon>Eukaryota</taxon>
        <taxon>Metazoa</taxon>
        <taxon>Spiralia</taxon>
        <taxon>Lophotrochozoa</taxon>
        <taxon>Platyhelminthes</taxon>
        <taxon>Cestoda</taxon>
        <taxon>Eucestoda</taxon>
        <taxon>Diphyllobothriidea</taxon>
        <taxon>Diphyllobothriidae</taxon>
        <taxon>Schistocephalus</taxon>
    </lineage>
</organism>
<reference evidence="3 4" key="2">
    <citation type="submission" date="2018-11" db="EMBL/GenBank/DDBJ databases">
        <authorList>
            <consortium name="Pathogen Informatics"/>
        </authorList>
    </citation>
    <scope>NUCLEOTIDE SEQUENCE [LARGE SCALE GENOMIC DNA]</scope>
    <source>
        <strain evidence="3 4">NST_G2</strain>
    </source>
</reference>
<name>A0A183SPD8_SCHSO</name>
<keyword evidence="4" id="KW-1185">Reference proteome</keyword>
<evidence type="ECO:0000313" key="5">
    <source>
        <dbReference type="WBParaSite" id="SSLN_0000628101-mRNA-1"/>
    </source>
</evidence>
<protein>
    <submittedName>
        <fullName evidence="5">C2H2-type domain-containing protein</fullName>
    </submittedName>
</protein>
<dbReference type="WBParaSite" id="SSLN_0000628101-mRNA-1">
    <property type="protein sequence ID" value="SSLN_0000628101-mRNA-1"/>
    <property type="gene ID" value="SSLN_0000628101"/>
</dbReference>
<dbReference type="EMBL" id="UYSU01033536">
    <property type="protein sequence ID" value="VDL92471.1"/>
    <property type="molecule type" value="Genomic_DNA"/>
</dbReference>
<keyword evidence="1" id="KW-0479">Metal-binding</keyword>
<evidence type="ECO:0000313" key="3">
    <source>
        <dbReference type="EMBL" id="VDL92471.1"/>
    </source>
</evidence>
<accession>A0A183SPD8</accession>
<dbReference type="Pfam" id="PF00096">
    <property type="entry name" value="zf-C2H2"/>
    <property type="match status" value="1"/>
</dbReference>
<dbReference type="AlphaFoldDB" id="A0A183SPD8"/>
<feature type="domain" description="C2H2-type" evidence="2">
    <location>
        <begin position="114"/>
        <end position="141"/>
    </location>
</feature>
<evidence type="ECO:0000256" key="1">
    <source>
        <dbReference type="PROSITE-ProRule" id="PRU00042"/>
    </source>
</evidence>
<sequence>MGLSGHMRIHDSGIHRNAKYTDRQCTLPLPATLTTTATPTTMKHIFPASTDLSCPHCARNFNSRIGLVGHLRIHRTEAGEPVPGAPTDLVGHLRIHRTEAGEPVPRAPTYRAHLHCPQCSRSFAHRKGLLVHMRLHDNVRALRLMPHRDVEGVGQQETVLRTCFQKKEAVIFAATETIGTKLSMPGSVVHPDASVKVTKDLSAFGTVASRACRSS</sequence>
<dbReference type="PROSITE" id="PS50157">
    <property type="entry name" value="ZINC_FINGER_C2H2_2"/>
    <property type="match status" value="2"/>
</dbReference>
<keyword evidence="1" id="KW-0863">Zinc-finger</keyword>
<evidence type="ECO:0000313" key="4">
    <source>
        <dbReference type="Proteomes" id="UP000275846"/>
    </source>
</evidence>
<dbReference type="Gene3D" id="3.30.160.60">
    <property type="entry name" value="Classic Zinc Finger"/>
    <property type="match status" value="1"/>
</dbReference>